<reference evidence="2 3" key="1">
    <citation type="submission" date="2015-11" db="EMBL/GenBank/DDBJ databases">
        <title>Butyribacter intestini gen. nov., sp. nov., a butyric acid-producing bacterium of the family Lachnospiraceae isolated from the human faeces.</title>
        <authorList>
            <person name="Zou Y."/>
            <person name="Xue W."/>
            <person name="Luo G."/>
            <person name="Lv M."/>
        </authorList>
    </citation>
    <scope>NUCLEOTIDE SEQUENCE [LARGE SCALE GENOMIC DNA]</scope>
    <source>
        <strain evidence="2 3">ACET-33324</strain>
    </source>
</reference>
<keyword evidence="1" id="KW-1133">Transmembrane helix</keyword>
<feature type="transmembrane region" description="Helical" evidence="1">
    <location>
        <begin position="81"/>
        <end position="103"/>
    </location>
</feature>
<dbReference type="EMBL" id="LNAM01000112">
    <property type="protein sequence ID" value="KSV59582.1"/>
    <property type="molecule type" value="Genomic_DNA"/>
</dbReference>
<keyword evidence="1" id="KW-0472">Membrane</keyword>
<accession>A0A0V8QGN5</accession>
<dbReference type="STRING" id="290052.ASU35_00900"/>
<dbReference type="AlphaFoldDB" id="A0A0V8QGN5"/>
<organism evidence="2 3">
    <name type="scientific">Acetivibrio ethanolgignens</name>
    <dbReference type="NCBI Taxonomy" id="290052"/>
    <lineage>
        <taxon>Bacteria</taxon>
        <taxon>Bacillati</taxon>
        <taxon>Bacillota</taxon>
        <taxon>Clostridia</taxon>
        <taxon>Eubacteriales</taxon>
        <taxon>Oscillospiraceae</taxon>
        <taxon>Acetivibrio</taxon>
    </lineage>
</organism>
<evidence type="ECO:0000256" key="1">
    <source>
        <dbReference type="SAM" id="Phobius"/>
    </source>
</evidence>
<keyword evidence="1" id="KW-0812">Transmembrane</keyword>
<protein>
    <submittedName>
        <fullName evidence="2">Uncharacterized protein</fullName>
    </submittedName>
</protein>
<proteinExistence type="predicted"/>
<gene>
    <name evidence="2" type="ORF">ASU35_00900</name>
</gene>
<evidence type="ECO:0000313" key="3">
    <source>
        <dbReference type="Proteomes" id="UP000054874"/>
    </source>
</evidence>
<sequence>MLDEKRIRIMTRLALSEEKHGKENFNIGKYYKSDYIRCSLLKTILAVTVGYVLILGMIALYHAEYLIANAAKLDYRTLGMYILGIYLLILMVYSGITVTISTVKYARAVRFEKKFGNVLGILHKLYEEAKLGQEELRK</sequence>
<comment type="caution">
    <text evidence="2">The sequence shown here is derived from an EMBL/GenBank/DDBJ whole genome shotgun (WGS) entry which is preliminary data.</text>
</comment>
<feature type="transmembrane region" description="Helical" evidence="1">
    <location>
        <begin position="39"/>
        <end position="61"/>
    </location>
</feature>
<dbReference type="Proteomes" id="UP000054874">
    <property type="component" value="Unassembled WGS sequence"/>
</dbReference>
<keyword evidence="3" id="KW-1185">Reference proteome</keyword>
<name>A0A0V8QGN5_9FIRM</name>
<dbReference type="RefSeq" id="WP_058352113.1">
    <property type="nucleotide sequence ID" value="NZ_CABMMD010000112.1"/>
</dbReference>
<dbReference type="OrthoDB" id="1778612at2"/>
<evidence type="ECO:0000313" key="2">
    <source>
        <dbReference type="EMBL" id="KSV59582.1"/>
    </source>
</evidence>